<keyword evidence="2" id="KW-0789">Thiol protease inhibitor</keyword>
<accession>A0ABW2FSI0</accession>
<evidence type="ECO:0000256" key="4">
    <source>
        <dbReference type="SAM" id="SignalP"/>
    </source>
</evidence>
<reference evidence="6" key="1">
    <citation type="journal article" date="2019" name="Int. J. Syst. Evol. Microbiol.">
        <title>The Global Catalogue of Microorganisms (GCM) 10K type strain sequencing project: providing services to taxonomists for standard genome sequencing and annotation.</title>
        <authorList>
            <consortium name="The Broad Institute Genomics Platform"/>
            <consortium name="The Broad Institute Genome Sequencing Center for Infectious Disease"/>
            <person name="Wu L."/>
            <person name="Ma J."/>
        </authorList>
    </citation>
    <scope>NUCLEOTIDE SEQUENCE [LARGE SCALE GENOMIC DNA]</scope>
    <source>
        <strain evidence="6">CGMCC 1.12859</strain>
    </source>
</reference>
<dbReference type="Proteomes" id="UP001596435">
    <property type="component" value="Unassembled WGS sequence"/>
</dbReference>
<feature type="compositionally biased region" description="Low complexity" evidence="3">
    <location>
        <begin position="36"/>
        <end position="57"/>
    </location>
</feature>
<evidence type="ECO:0000313" key="6">
    <source>
        <dbReference type="Proteomes" id="UP001596435"/>
    </source>
</evidence>
<dbReference type="RefSeq" id="WP_380231034.1">
    <property type="nucleotide sequence ID" value="NZ_JBHSVH010000002.1"/>
</dbReference>
<dbReference type="PROSITE" id="PS51257">
    <property type="entry name" value="PROKAR_LIPOPROTEIN"/>
    <property type="match status" value="1"/>
</dbReference>
<evidence type="ECO:0000256" key="3">
    <source>
        <dbReference type="SAM" id="MobiDB-lite"/>
    </source>
</evidence>
<feature type="region of interest" description="Disordered" evidence="3">
    <location>
        <begin position="33"/>
        <end position="62"/>
    </location>
</feature>
<gene>
    <name evidence="5" type="ORF">ACFQMG_11845</name>
</gene>
<evidence type="ECO:0000256" key="2">
    <source>
        <dbReference type="ARBA" id="ARBA00022704"/>
    </source>
</evidence>
<feature type="chain" id="PRO_5045378704" description="Proteinase inhibitor I42 chagasin domain-containing protein" evidence="4">
    <location>
        <begin position="22"/>
        <end position="160"/>
    </location>
</feature>
<proteinExistence type="predicted"/>
<sequence>MKRTSASRVATLLCCTTLGLAALTGCGPKDATAHVAPAGSSPAAGSAGPATSPPTTTLDEQANHSTVTVKVGSTIRIVLHSTYWSAVTSSAPHLLAPTAAPSVSAASPCPPGGGCGTLTQTFLARAAGPVELTAQRTSCGEAKPCLPDQRTLAITVDITP</sequence>
<evidence type="ECO:0000313" key="5">
    <source>
        <dbReference type="EMBL" id="MFC7180246.1"/>
    </source>
</evidence>
<keyword evidence="4" id="KW-0732">Signal</keyword>
<dbReference type="SUPFAM" id="SSF141066">
    <property type="entry name" value="ICP-like"/>
    <property type="match status" value="1"/>
</dbReference>
<organism evidence="5 6">
    <name type="scientific">Kitasatospora paranensis</name>
    <dbReference type="NCBI Taxonomy" id="258053"/>
    <lineage>
        <taxon>Bacteria</taxon>
        <taxon>Bacillati</taxon>
        <taxon>Actinomycetota</taxon>
        <taxon>Actinomycetes</taxon>
        <taxon>Kitasatosporales</taxon>
        <taxon>Streptomycetaceae</taxon>
        <taxon>Kitasatospora</taxon>
    </lineage>
</organism>
<evidence type="ECO:0000256" key="1">
    <source>
        <dbReference type="ARBA" id="ARBA00022690"/>
    </source>
</evidence>
<comment type="caution">
    <text evidence="5">The sequence shown here is derived from an EMBL/GenBank/DDBJ whole genome shotgun (WGS) entry which is preliminary data.</text>
</comment>
<protein>
    <recommendedName>
        <fullName evidence="7">Proteinase inhibitor I42 chagasin domain-containing protein</fullName>
    </recommendedName>
</protein>
<keyword evidence="6" id="KW-1185">Reference proteome</keyword>
<name>A0ABW2FSI0_9ACTN</name>
<dbReference type="InterPro" id="IPR036331">
    <property type="entry name" value="Chagasin-like_sf"/>
</dbReference>
<dbReference type="EMBL" id="JBHTAJ010000018">
    <property type="protein sequence ID" value="MFC7180246.1"/>
    <property type="molecule type" value="Genomic_DNA"/>
</dbReference>
<feature type="signal peptide" evidence="4">
    <location>
        <begin position="1"/>
        <end position="21"/>
    </location>
</feature>
<evidence type="ECO:0008006" key="7">
    <source>
        <dbReference type="Google" id="ProtNLM"/>
    </source>
</evidence>
<keyword evidence="1" id="KW-0646">Protease inhibitor</keyword>